<dbReference type="EC" id="2.3.1.157" evidence="22"/>
<protein>
    <submittedName>
        <fullName evidence="22">UDP-N-acetylglucosamine diphosphorylase/glucosamine-1-phosphate N-acetyltransferase</fullName>
        <ecNumber evidence="22">2.3.1.157</ecNumber>
        <ecNumber evidence="22">2.7.7.23</ecNumber>
    </submittedName>
</protein>
<dbReference type="InterPro" id="IPR037522">
    <property type="entry name" value="HD_GYP_dom"/>
</dbReference>
<dbReference type="HAMAP" id="MF_01631">
    <property type="entry name" value="GlmU"/>
    <property type="match status" value="1"/>
</dbReference>
<evidence type="ECO:0000256" key="4">
    <source>
        <dbReference type="ARBA" id="ARBA00007947"/>
    </source>
</evidence>
<evidence type="ECO:0000256" key="5">
    <source>
        <dbReference type="ARBA" id="ARBA00022490"/>
    </source>
</evidence>
<comment type="catalytic activity">
    <reaction evidence="16">
        <text>alpha-D-glucosamine 1-phosphate + acetyl-CoA = N-acetyl-alpha-D-glucosamine 1-phosphate + CoA + H(+)</text>
        <dbReference type="Rhea" id="RHEA:13725"/>
        <dbReference type="ChEBI" id="CHEBI:15378"/>
        <dbReference type="ChEBI" id="CHEBI:57287"/>
        <dbReference type="ChEBI" id="CHEBI:57288"/>
        <dbReference type="ChEBI" id="CHEBI:57776"/>
        <dbReference type="ChEBI" id="CHEBI:58516"/>
        <dbReference type="EC" id="2.3.1.157"/>
    </reaction>
</comment>
<dbReference type="SUPFAM" id="SSF109604">
    <property type="entry name" value="HD-domain/PDEase-like"/>
    <property type="match status" value="1"/>
</dbReference>
<dbReference type="PROSITE" id="PS51832">
    <property type="entry name" value="HD_GYP"/>
    <property type="match status" value="1"/>
</dbReference>
<organism evidence="22 23">
    <name type="scientific">Candidatus Segetimicrobium genomatis</name>
    <dbReference type="NCBI Taxonomy" id="2569760"/>
    <lineage>
        <taxon>Bacteria</taxon>
        <taxon>Bacillati</taxon>
        <taxon>Candidatus Sysuimicrobiota</taxon>
        <taxon>Candidatus Sysuimicrobiia</taxon>
        <taxon>Candidatus Sysuimicrobiales</taxon>
        <taxon>Candidatus Segetimicrobiaceae</taxon>
        <taxon>Candidatus Segetimicrobium</taxon>
    </lineage>
</organism>
<evidence type="ECO:0000256" key="6">
    <source>
        <dbReference type="ARBA" id="ARBA00022679"/>
    </source>
</evidence>
<dbReference type="GO" id="GO:0006048">
    <property type="term" value="P:UDP-N-acetylglucosamine biosynthetic process"/>
    <property type="evidence" value="ECO:0007669"/>
    <property type="project" value="InterPro"/>
</dbReference>
<dbReference type="GO" id="GO:0019134">
    <property type="term" value="F:glucosamine-1-phosphate N-acetyltransferase activity"/>
    <property type="evidence" value="ECO:0007669"/>
    <property type="project" value="UniProtKB-EC"/>
</dbReference>
<dbReference type="Gene3D" id="3.30.450.40">
    <property type="match status" value="2"/>
</dbReference>
<dbReference type="SUPFAM" id="SSF55781">
    <property type="entry name" value="GAF domain-like"/>
    <property type="match status" value="2"/>
</dbReference>
<dbReference type="Proteomes" id="UP000318093">
    <property type="component" value="Unassembled WGS sequence"/>
</dbReference>
<comment type="subcellular location">
    <subcellularLocation>
        <location evidence="2">Cytoplasm</location>
    </subcellularLocation>
</comment>
<dbReference type="EMBL" id="VBAN01000030">
    <property type="protein sequence ID" value="TMI85105.1"/>
    <property type="molecule type" value="Genomic_DNA"/>
</dbReference>
<keyword evidence="15" id="KW-0961">Cell wall biogenesis/degradation</keyword>
<comment type="caution">
    <text evidence="22">The sequence shown here is derived from an EMBL/GenBank/DDBJ whole genome shotgun (WGS) entry which is preliminary data.</text>
</comment>
<keyword evidence="5" id="KW-0963">Cytoplasm</keyword>
<evidence type="ECO:0000256" key="14">
    <source>
        <dbReference type="ARBA" id="ARBA00023315"/>
    </source>
</evidence>
<dbReference type="Pfam" id="PF13487">
    <property type="entry name" value="HD_5"/>
    <property type="match status" value="1"/>
</dbReference>
<keyword evidence="13" id="KW-0511">Multifunctional enzyme</keyword>
<dbReference type="InterPro" id="IPR050065">
    <property type="entry name" value="GlmU-like"/>
</dbReference>
<keyword evidence="8" id="KW-0479">Metal-binding</keyword>
<feature type="domain" description="HD" evidence="20">
    <location>
        <begin position="436"/>
        <end position="558"/>
    </location>
</feature>
<evidence type="ECO:0000256" key="1">
    <source>
        <dbReference type="ARBA" id="ARBA00001946"/>
    </source>
</evidence>
<dbReference type="GO" id="GO:0000287">
    <property type="term" value="F:magnesium ion binding"/>
    <property type="evidence" value="ECO:0007669"/>
    <property type="project" value="InterPro"/>
</dbReference>
<dbReference type="InterPro" id="IPR038009">
    <property type="entry name" value="GlmU_C_LbH"/>
</dbReference>
<evidence type="ECO:0000256" key="12">
    <source>
        <dbReference type="ARBA" id="ARBA00022984"/>
    </source>
</evidence>
<evidence type="ECO:0000256" key="2">
    <source>
        <dbReference type="ARBA" id="ARBA00004496"/>
    </source>
</evidence>
<dbReference type="PANTHER" id="PTHR43584">
    <property type="entry name" value="NUCLEOTIDYL TRANSFERASE"/>
    <property type="match status" value="1"/>
</dbReference>
<evidence type="ECO:0000256" key="3">
    <source>
        <dbReference type="ARBA" id="ARBA00007707"/>
    </source>
</evidence>
<evidence type="ECO:0000256" key="7">
    <source>
        <dbReference type="ARBA" id="ARBA00022695"/>
    </source>
</evidence>
<evidence type="ECO:0000256" key="9">
    <source>
        <dbReference type="ARBA" id="ARBA00022737"/>
    </source>
</evidence>
<dbReference type="InterPro" id="IPR029016">
    <property type="entry name" value="GAF-like_dom_sf"/>
</dbReference>
<evidence type="ECO:0000256" key="11">
    <source>
        <dbReference type="ARBA" id="ARBA00022960"/>
    </source>
</evidence>
<evidence type="ECO:0000256" key="18">
    <source>
        <dbReference type="ARBA" id="ARBA00049628"/>
    </source>
</evidence>
<dbReference type="InterPro" id="IPR001451">
    <property type="entry name" value="Hexapep"/>
</dbReference>
<dbReference type="PANTHER" id="PTHR43584:SF3">
    <property type="entry name" value="BIFUNCTIONAL PROTEIN GLMU"/>
    <property type="match status" value="1"/>
</dbReference>
<dbReference type="Pfam" id="PF12804">
    <property type="entry name" value="NTP_transf_3"/>
    <property type="match status" value="1"/>
</dbReference>
<dbReference type="NCBIfam" id="TIGR01173">
    <property type="entry name" value="glmU"/>
    <property type="match status" value="1"/>
</dbReference>
<comment type="cofactor">
    <cofactor evidence="1">
        <name>Mg(2+)</name>
        <dbReference type="ChEBI" id="CHEBI:18420"/>
    </cofactor>
</comment>
<gene>
    <name evidence="22" type="primary">glmU</name>
    <name evidence="22" type="ORF">E6H03_00975</name>
</gene>
<dbReference type="GO" id="GO:0009252">
    <property type="term" value="P:peptidoglycan biosynthetic process"/>
    <property type="evidence" value="ECO:0007669"/>
    <property type="project" value="UniProtKB-KW"/>
</dbReference>
<dbReference type="InterPro" id="IPR003607">
    <property type="entry name" value="HD/PDEase_dom"/>
</dbReference>
<dbReference type="NCBIfam" id="TIGR00277">
    <property type="entry name" value="HDIG"/>
    <property type="match status" value="1"/>
</dbReference>
<dbReference type="SMART" id="SM00471">
    <property type="entry name" value="HDc"/>
    <property type="match status" value="1"/>
</dbReference>
<dbReference type="CDD" id="cd00077">
    <property type="entry name" value="HDc"/>
    <property type="match status" value="1"/>
</dbReference>
<name>A0A537JNH0_9BACT</name>
<evidence type="ECO:0000256" key="8">
    <source>
        <dbReference type="ARBA" id="ARBA00022723"/>
    </source>
</evidence>
<dbReference type="SUPFAM" id="SSF51161">
    <property type="entry name" value="Trimeric LpxA-like enzymes"/>
    <property type="match status" value="1"/>
</dbReference>
<dbReference type="InterPro" id="IPR006675">
    <property type="entry name" value="HDIG_dom"/>
</dbReference>
<dbReference type="Pfam" id="PF00132">
    <property type="entry name" value="Hexapep"/>
    <property type="match status" value="1"/>
</dbReference>
<comment type="similarity">
    <text evidence="3">In the C-terminal section; belongs to the transferase hexapeptide repeat family.</text>
</comment>
<dbReference type="InterPro" id="IPR005882">
    <property type="entry name" value="Bifunctional_GlmU"/>
</dbReference>
<dbReference type="Gene3D" id="3.90.550.10">
    <property type="entry name" value="Spore Coat Polysaccharide Biosynthesis Protein SpsA, Chain A"/>
    <property type="match status" value="1"/>
</dbReference>
<dbReference type="AlphaFoldDB" id="A0A537JNH0"/>
<dbReference type="SUPFAM" id="SSF53448">
    <property type="entry name" value="Nucleotide-diphospho-sugar transferases"/>
    <property type="match status" value="1"/>
</dbReference>
<keyword evidence="14 22" id="KW-0012">Acyltransferase</keyword>
<evidence type="ECO:0000256" key="17">
    <source>
        <dbReference type="ARBA" id="ARBA00048493"/>
    </source>
</evidence>
<dbReference type="Pfam" id="PF25087">
    <property type="entry name" value="GMPPB_C"/>
    <property type="match status" value="1"/>
</dbReference>
<comment type="catalytic activity">
    <reaction evidence="17">
        <text>N-acetyl-alpha-D-glucosamine 1-phosphate + UTP + H(+) = UDP-N-acetyl-alpha-D-glucosamine + diphosphate</text>
        <dbReference type="Rhea" id="RHEA:13509"/>
        <dbReference type="ChEBI" id="CHEBI:15378"/>
        <dbReference type="ChEBI" id="CHEBI:33019"/>
        <dbReference type="ChEBI" id="CHEBI:46398"/>
        <dbReference type="ChEBI" id="CHEBI:57705"/>
        <dbReference type="ChEBI" id="CHEBI:57776"/>
        <dbReference type="EC" id="2.7.7.23"/>
    </reaction>
</comment>
<keyword evidence="6 22" id="KW-0808">Transferase</keyword>
<dbReference type="GO" id="GO:0008360">
    <property type="term" value="P:regulation of cell shape"/>
    <property type="evidence" value="ECO:0007669"/>
    <property type="project" value="UniProtKB-KW"/>
</dbReference>
<accession>A0A537JNH0</accession>
<keyword evidence="11" id="KW-0133">Cell shape</keyword>
<feature type="region of interest" description="Disordered" evidence="19">
    <location>
        <begin position="1"/>
        <end position="24"/>
    </location>
</feature>
<dbReference type="PROSITE" id="PS51831">
    <property type="entry name" value="HD"/>
    <property type="match status" value="1"/>
</dbReference>
<dbReference type="InterPro" id="IPR011004">
    <property type="entry name" value="Trimer_LpxA-like_sf"/>
</dbReference>
<keyword evidence="7 22" id="KW-0548">Nucleotidyltransferase</keyword>
<dbReference type="InterPro" id="IPR006674">
    <property type="entry name" value="HD_domain"/>
</dbReference>
<feature type="domain" description="HD-GYP" evidence="21">
    <location>
        <begin position="414"/>
        <end position="609"/>
    </location>
</feature>
<sequence length="1071" mass="115698">PFALGGGAVPSDAAEAAGRPRTKAGAPIDVPVVSSLLPSLLEAPNLISVAGSSATDMSTVLEIRNRLQIQTHVASVSRALSRLAPSAEVMKTVGEAALSLGKADRAAVYLRQPDGAVTCPWSRGLSEAYVAQVMRYAKAIADGRIMDWTKPDFLEISGRGIDGSAPLLYSDVAALPHGAVVPKLTQVEGYRALANWPLTREGEILGLVSCYYNAPRKWAEIEQESFRAFCLAAADAIDNGRRYDEQAQRAADLEVFFGLSKRLRVAQNPEAIYPILVGQAMDLLRAEKGMLFLLEPKGAGFKCVYMAGLPPEARGEAFPTSGSAFGRVAETGAPYRTDNLGGEPLPVWLNAYRSIGPAAIVPLRSETEIIGTLALGRDRGPAARPFADPEIRLLEGIADIGGTAVRRAKLFQNLENSYLQMVLSLARTMDARDHYTSGHSERIAVWAEEVARALGCDEAAVQEIRWGALLHDIGKIGVPDEILRKPSQLTEEEWVVMRQHPVIGEEILASTDRMRGVARIVRHHQEKWNGTGYPDKLRGQEIPLGARILAVVDSYSAITDDRPYKKARSHEAAIAELRRCAGAQFDPEVVDAFRRVRGPRRRQGPRCPAANAPGKGRGGGKVEQPAAVILAAGRGARMKSNLPKVLHPLCGRPMVSYATAAARRAGVKRPVLVVARDGAALRAALGSRVGYAVQRRPLGTGHAVAQALPGLRGHRLTYVTYADMPLVSPATLRALGGAVRGDVVAALATTIVQHDHRFGRIVRDDRRRFVRIVEDKDATPEERAIREVNLGVYCFRVPELRRALRRIRANNRQREYYLTDAVNLLAQDGLVVTVTVTDPDEAIGVNSREELSEAERAVRRRILQRLMESGVTVVDPATTFIDETVRIGRETVIHPMTIVTGRTVVGPDCVIGPGARIHDSVVARGARVQDSSLEGARIGDGSVVGPYAHLRPGTVVGRRVEIGNYAEMKQVRVGDRTKVHHKSYLGDAWIGADVNIGAGTITCNYGLDRKKHRTTIGDGAYIGSDSMLVAPVRIGRGAITGAGAVVTKDVPPRSVVVGVPARVIRVLDGKR</sequence>
<keyword evidence="10" id="KW-0460">Magnesium</keyword>
<dbReference type="SMART" id="SM00065">
    <property type="entry name" value="GAF"/>
    <property type="match status" value="2"/>
</dbReference>
<dbReference type="InterPro" id="IPR003018">
    <property type="entry name" value="GAF"/>
</dbReference>
<dbReference type="InterPro" id="IPR025877">
    <property type="entry name" value="MobA-like_NTP_Trfase"/>
</dbReference>
<feature type="region of interest" description="Disordered" evidence="19">
    <location>
        <begin position="599"/>
        <end position="621"/>
    </location>
</feature>
<feature type="non-terminal residue" evidence="22">
    <location>
        <position position="1"/>
    </location>
</feature>
<dbReference type="CDD" id="cd03353">
    <property type="entry name" value="LbH_GlmU_C"/>
    <property type="match status" value="1"/>
</dbReference>
<evidence type="ECO:0000313" key="23">
    <source>
        <dbReference type="Proteomes" id="UP000318093"/>
    </source>
</evidence>
<evidence type="ECO:0000259" key="21">
    <source>
        <dbReference type="PROSITE" id="PS51832"/>
    </source>
</evidence>
<comment type="function">
    <text evidence="18">Catalyzes the last two sequential reactions in the de novo biosynthetic pathway for UDP-N-acetylglucosamine (UDP-GlcNAc). The C-terminal domain catalyzes the transfer of acetyl group from acetyl coenzyme A to glucosamine-1-phosphate (GlcN-1-P) to produce N-acetylglucosamine-1-phosphate (GlcNAc-1-P), which is converted into UDP-GlcNAc by the transfer of uridine 5-monophosphate (from uridine 5-triphosphate), a reaction catalyzed by the N-terminal domain.</text>
</comment>
<dbReference type="GO" id="GO:0003977">
    <property type="term" value="F:UDP-N-acetylglucosamine diphosphorylase activity"/>
    <property type="evidence" value="ECO:0007669"/>
    <property type="project" value="UniProtKB-EC"/>
</dbReference>
<dbReference type="GO" id="GO:0071555">
    <property type="term" value="P:cell wall organization"/>
    <property type="evidence" value="ECO:0007669"/>
    <property type="project" value="UniProtKB-KW"/>
</dbReference>
<evidence type="ECO:0000313" key="22">
    <source>
        <dbReference type="EMBL" id="TMI85105.1"/>
    </source>
</evidence>
<evidence type="ECO:0000256" key="10">
    <source>
        <dbReference type="ARBA" id="ARBA00022842"/>
    </source>
</evidence>
<dbReference type="EC" id="2.7.7.23" evidence="22"/>
<reference evidence="22 23" key="1">
    <citation type="journal article" date="2019" name="Nat. Microbiol.">
        <title>Mediterranean grassland soil C-N compound turnover is dependent on rainfall and depth, and is mediated by genomically divergent microorganisms.</title>
        <authorList>
            <person name="Diamond S."/>
            <person name="Andeer P.F."/>
            <person name="Li Z."/>
            <person name="Crits-Christoph A."/>
            <person name="Burstein D."/>
            <person name="Anantharaman K."/>
            <person name="Lane K.R."/>
            <person name="Thomas B.C."/>
            <person name="Pan C."/>
            <person name="Northen T.R."/>
            <person name="Banfield J.F."/>
        </authorList>
    </citation>
    <scope>NUCLEOTIDE SEQUENCE [LARGE SCALE GENOMIC DNA]</scope>
    <source>
        <strain evidence="22">NP_6</strain>
    </source>
</reference>
<dbReference type="CDD" id="cd02540">
    <property type="entry name" value="GT2_GlmU_N_bac"/>
    <property type="match status" value="1"/>
</dbReference>
<dbReference type="InterPro" id="IPR056729">
    <property type="entry name" value="GMPPB_C"/>
</dbReference>
<dbReference type="Pfam" id="PF01590">
    <property type="entry name" value="GAF"/>
    <property type="match status" value="1"/>
</dbReference>
<evidence type="ECO:0000256" key="13">
    <source>
        <dbReference type="ARBA" id="ARBA00023268"/>
    </source>
</evidence>
<evidence type="ECO:0000256" key="16">
    <source>
        <dbReference type="ARBA" id="ARBA00048247"/>
    </source>
</evidence>
<evidence type="ECO:0000259" key="20">
    <source>
        <dbReference type="PROSITE" id="PS51831"/>
    </source>
</evidence>
<dbReference type="InterPro" id="IPR029044">
    <property type="entry name" value="Nucleotide-diphossugar_trans"/>
</dbReference>
<dbReference type="GO" id="GO:0000902">
    <property type="term" value="P:cell morphogenesis"/>
    <property type="evidence" value="ECO:0007669"/>
    <property type="project" value="InterPro"/>
</dbReference>
<dbReference type="GO" id="GO:0005737">
    <property type="term" value="C:cytoplasm"/>
    <property type="evidence" value="ECO:0007669"/>
    <property type="project" value="UniProtKB-SubCell"/>
</dbReference>
<evidence type="ECO:0000256" key="15">
    <source>
        <dbReference type="ARBA" id="ARBA00023316"/>
    </source>
</evidence>
<dbReference type="Gene3D" id="1.10.3210.10">
    <property type="entry name" value="Hypothetical protein af1432"/>
    <property type="match status" value="1"/>
</dbReference>
<dbReference type="Pfam" id="PF13185">
    <property type="entry name" value="GAF_2"/>
    <property type="match status" value="1"/>
</dbReference>
<dbReference type="Gene3D" id="2.160.10.10">
    <property type="entry name" value="Hexapeptide repeat proteins"/>
    <property type="match status" value="1"/>
</dbReference>
<keyword evidence="12" id="KW-0573">Peptidoglycan synthesis</keyword>
<evidence type="ECO:0000256" key="19">
    <source>
        <dbReference type="SAM" id="MobiDB-lite"/>
    </source>
</evidence>
<keyword evidence="9" id="KW-0677">Repeat</keyword>
<comment type="similarity">
    <text evidence="4">In the N-terminal section; belongs to the N-acetylglucosamine-1-phosphate uridyltransferase family.</text>
</comment>
<proteinExistence type="inferred from homology"/>